<evidence type="ECO:0000256" key="1">
    <source>
        <dbReference type="PIRSR" id="PIRSR640198-1"/>
    </source>
</evidence>
<comment type="caution">
    <text evidence="5">The sequence shown here is derived from an EMBL/GenBank/DDBJ whole genome shotgun (WGS) entry which is preliminary data.</text>
</comment>
<dbReference type="InterPro" id="IPR036597">
    <property type="entry name" value="Fido-like_dom_sf"/>
</dbReference>
<dbReference type="HOGENOM" id="CLU_047250_1_0_11"/>
<keyword evidence="2" id="KW-0547">Nucleotide-binding</keyword>
<evidence type="ECO:0000256" key="2">
    <source>
        <dbReference type="PIRSR" id="PIRSR640198-2"/>
    </source>
</evidence>
<gene>
    <name evidence="5" type="ORF">CryarDRAFT_1678</name>
</gene>
<dbReference type="InterPro" id="IPR003812">
    <property type="entry name" value="Fido"/>
</dbReference>
<dbReference type="SUPFAM" id="SSF140931">
    <property type="entry name" value="Fic-like"/>
    <property type="match status" value="1"/>
</dbReference>
<dbReference type="EMBL" id="JFBT01000001">
    <property type="protein sequence ID" value="EXG80597.1"/>
    <property type="molecule type" value="Genomic_DNA"/>
</dbReference>
<proteinExistence type="predicted"/>
<name>A0A010ZTQ5_9ACTN</name>
<dbReference type="PANTHER" id="PTHR13504">
    <property type="entry name" value="FIDO DOMAIN-CONTAINING PROTEIN DDB_G0283145"/>
    <property type="match status" value="1"/>
</dbReference>
<dbReference type="RefSeq" id="WP_035849557.1">
    <property type="nucleotide sequence ID" value="NZ_KK073874.1"/>
</dbReference>
<dbReference type="AlphaFoldDB" id="A0A010ZTQ5"/>
<dbReference type="PANTHER" id="PTHR13504:SF38">
    <property type="entry name" value="FIDO DOMAIN-CONTAINING PROTEIN"/>
    <property type="match status" value="1"/>
</dbReference>
<protein>
    <recommendedName>
        <fullName evidence="4">Fido domain-containing protein</fullName>
    </recommendedName>
</protein>
<feature type="binding site" evidence="2">
    <location>
        <begin position="228"/>
        <end position="235"/>
    </location>
    <ligand>
        <name>ATP</name>
        <dbReference type="ChEBI" id="CHEBI:30616"/>
    </ligand>
</feature>
<feature type="domain" description="Fido" evidence="4">
    <location>
        <begin position="138"/>
        <end position="288"/>
    </location>
</feature>
<reference evidence="5 6" key="1">
    <citation type="submission" date="2013-07" db="EMBL/GenBank/DDBJ databases">
        <authorList>
            <consortium name="DOE Joint Genome Institute"/>
            <person name="Eisen J."/>
            <person name="Huntemann M."/>
            <person name="Han J."/>
            <person name="Chen A."/>
            <person name="Kyrpides N."/>
            <person name="Mavromatis K."/>
            <person name="Markowitz V."/>
            <person name="Palaniappan K."/>
            <person name="Ivanova N."/>
            <person name="Schaumberg A."/>
            <person name="Pati A."/>
            <person name="Liolios K."/>
            <person name="Nordberg H.P."/>
            <person name="Cantor M.N."/>
            <person name="Hua S.X."/>
            <person name="Woyke T."/>
        </authorList>
    </citation>
    <scope>NUCLEOTIDE SEQUENCE [LARGE SCALE GENOMIC DNA]</scope>
    <source>
        <strain evidence="5 6">DSM 44712</strain>
    </source>
</reference>
<organism evidence="5 6">
    <name type="scientific">Cryptosporangium arvum DSM 44712</name>
    <dbReference type="NCBI Taxonomy" id="927661"/>
    <lineage>
        <taxon>Bacteria</taxon>
        <taxon>Bacillati</taxon>
        <taxon>Actinomycetota</taxon>
        <taxon>Actinomycetes</taxon>
        <taxon>Cryptosporangiales</taxon>
        <taxon>Cryptosporangiaceae</taxon>
        <taxon>Cryptosporangium</taxon>
    </lineage>
</organism>
<evidence type="ECO:0000256" key="3">
    <source>
        <dbReference type="SAM" id="MobiDB-lite"/>
    </source>
</evidence>
<evidence type="ECO:0000313" key="6">
    <source>
        <dbReference type="Proteomes" id="UP000021053"/>
    </source>
</evidence>
<feature type="active site" evidence="1">
    <location>
        <position position="224"/>
    </location>
</feature>
<dbReference type="Proteomes" id="UP000021053">
    <property type="component" value="Unassembled WGS sequence"/>
</dbReference>
<dbReference type="InterPro" id="IPR040198">
    <property type="entry name" value="Fido_containing"/>
</dbReference>
<keyword evidence="2" id="KW-0067">ATP-binding</keyword>
<accession>A0A010ZTQ5</accession>
<keyword evidence="6" id="KW-1185">Reference proteome</keyword>
<sequence length="398" mass="42845">MTTWPPHRREVRPWRQSQRGGPKADRILSEVTVSLPPDIAGLPVVNALPASAIAQGEDALREIAALDQAHGEDLGALGVLLLRTESVASSKIESVEASLDDYARALHGSRANASATSMVAATSALGALLTETDGRKRIDADSLLAAHAALLADDPAERDYAGRWRDMQNWIGGSDHSPRNALFVPPPPDLVESYVDDLLRFANRDDLPTLAQAAISHAQFESIHPFTDGNGRIGRALINAILRRRRATTRVVVPLASALVARRERYFDHLGAYRDGDVEPIVRDFALASRIAAAESRTTAQRLTEIPLEWADAVGRVRAGSAAAKLLAILPARPVVTADDVAVATGAPLSSVYAAIERLDTAGVLRPLTNRKRDQIWGATLILEELDELGARIARAWG</sequence>
<dbReference type="GO" id="GO:0005524">
    <property type="term" value="F:ATP binding"/>
    <property type="evidence" value="ECO:0007669"/>
    <property type="project" value="UniProtKB-KW"/>
</dbReference>
<evidence type="ECO:0000259" key="4">
    <source>
        <dbReference type="PROSITE" id="PS51459"/>
    </source>
</evidence>
<dbReference type="PROSITE" id="PS51459">
    <property type="entry name" value="FIDO"/>
    <property type="match status" value="1"/>
</dbReference>
<dbReference type="OrthoDB" id="9813719at2"/>
<evidence type="ECO:0000313" key="5">
    <source>
        <dbReference type="EMBL" id="EXG80597.1"/>
    </source>
</evidence>
<dbReference type="PATRIC" id="fig|927661.3.peg.1647"/>
<dbReference type="Pfam" id="PF02661">
    <property type="entry name" value="Fic"/>
    <property type="match status" value="1"/>
</dbReference>
<feature type="region of interest" description="Disordered" evidence="3">
    <location>
        <begin position="1"/>
        <end position="23"/>
    </location>
</feature>
<dbReference type="Gene3D" id="1.10.3290.10">
    <property type="entry name" value="Fido-like domain"/>
    <property type="match status" value="1"/>
</dbReference>